<dbReference type="EMBL" id="JAQSDF010000113">
    <property type="protein sequence ID" value="MDI1232584.1"/>
    <property type="molecule type" value="Genomic_DNA"/>
</dbReference>
<organism evidence="10 11">
    <name type="scientific">Candidatus Methylobacter titanis</name>
    <dbReference type="NCBI Taxonomy" id="3053457"/>
    <lineage>
        <taxon>Bacteria</taxon>
        <taxon>Pseudomonadati</taxon>
        <taxon>Pseudomonadota</taxon>
        <taxon>Gammaproteobacteria</taxon>
        <taxon>Methylococcales</taxon>
        <taxon>Methylococcaceae</taxon>
        <taxon>Methylobacter</taxon>
    </lineage>
</organism>
<keyword evidence="5 9" id="KW-0949">S-adenosyl-L-methionine</keyword>
<dbReference type="EC" id="2.1.1.33" evidence="9"/>
<feature type="binding site" evidence="9">
    <location>
        <position position="135"/>
    </location>
    <ligand>
        <name>S-adenosyl-L-methionine</name>
        <dbReference type="ChEBI" id="CHEBI:59789"/>
    </ligand>
</feature>
<dbReference type="InterPro" id="IPR029063">
    <property type="entry name" value="SAM-dependent_MTases_sf"/>
</dbReference>
<comment type="pathway">
    <text evidence="7 9">tRNA modification; N(7)-methylguanine-tRNA biosynthesis.</text>
</comment>
<name>A0AA43TJG2_9GAMM</name>
<evidence type="ECO:0000256" key="8">
    <source>
        <dbReference type="ARBA" id="ARBA00060767"/>
    </source>
</evidence>
<dbReference type="Pfam" id="PF02390">
    <property type="entry name" value="Methyltransf_4"/>
    <property type="match status" value="1"/>
</dbReference>
<dbReference type="Gene3D" id="3.40.50.150">
    <property type="entry name" value="Vaccinia Virus protein VP39"/>
    <property type="match status" value="1"/>
</dbReference>
<keyword evidence="4 9" id="KW-0808">Transferase</keyword>
<dbReference type="InterPro" id="IPR055361">
    <property type="entry name" value="tRNA_methyltr_TrmB_bact"/>
</dbReference>
<reference evidence="10" key="1">
    <citation type="submission" date="2023-01" db="EMBL/GenBank/DDBJ databases">
        <title>Biogeochemical cycle of methane in antarctic sediments.</title>
        <authorList>
            <person name="Roldan D.M."/>
            <person name="Menes R.J."/>
        </authorList>
    </citation>
    <scope>NUCLEOTIDE SEQUENCE [LARGE SCALE GENOMIC DNA]</scope>
    <source>
        <strain evidence="10">K-2018 MAG008</strain>
    </source>
</reference>
<dbReference type="GO" id="GO:0043527">
    <property type="term" value="C:tRNA methyltransferase complex"/>
    <property type="evidence" value="ECO:0007669"/>
    <property type="project" value="TreeGrafter"/>
</dbReference>
<comment type="similarity">
    <text evidence="8 9">Belongs to the class I-like SAM-binding methyltransferase superfamily. TrmB family.</text>
</comment>
<dbReference type="PANTHER" id="PTHR23417:SF14">
    <property type="entry name" value="PENTACOTRIPEPTIDE-REPEAT REGION OF PRORP DOMAIN-CONTAINING PROTEIN"/>
    <property type="match status" value="1"/>
</dbReference>
<feature type="binding site" evidence="9">
    <location>
        <position position="85"/>
    </location>
    <ligand>
        <name>S-adenosyl-L-methionine</name>
        <dbReference type="ChEBI" id="CHEBI:59789"/>
    </ligand>
</feature>
<comment type="function">
    <text evidence="2 9">Catalyzes the formation of N(7)-methylguanine at position 46 (m7G46) in tRNA.</text>
</comment>
<dbReference type="AlphaFoldDB" id="A0AA43TJG2"/>
<evidence type="ECO:0000256" key="9">
    <source>
        <dbReference type="HAMAP-Rule" id="MF_01057"/>
    </source>
</evidence>
<evidence type="ECO:0000256" key="1">
    <source>
        <dbReference type="ARBA" id="ARBA00000142"/>
    </source>
</evidence>
<evidence type="ECO:0000256" key="6">
    <source>
        <dbReference type="ARBA" id="ARBA00022694"/>
    </source>
</evidence>
<sequence length="235" mass="26682">MLSAEQNPSHRIRSFTRRQGRITQGQQLALDSHWDTYCLDADVDYDFSQVFGRVAPLIIEIGFGSGDSLAKMAAANPDKDYIGIEVHKPGVGHLMLLLDQQSLTNVRIYCHDAMDIIEHKIADNSLAGVHLFFPDPWPKKKHHKRRIVRPSFVELLARKLQPDGYFHTATDWQNYAEHMLTVLSAGTGISNASATGDYCERPEYRPLTKFEQRGIRLGHGVWDLIFRKEKVKAKG</sequence>
<comment type="caution">
    <text evidence="9">Lacks conserved residue(s) required for the propagation of feature annotation.</text>
</comment>
<dbReference type="SUPFAM" id="SSF53335">
    <property type="entry name" value="S-adenosyl-L-methionine-dependent methyltransferases"/>
    <property type="match status" value="1"/>
</dbReference>
<keyword evidence="6 9" id="KW-0819">tRNA processing</keyword>
<dbReference type="PANTHER" id="PTHR23417">
    <property type="entry name" value="3-DEOXY-D-MANNO-OCTULOSONIC-ACID TRANSFERASE/TRNA GUANINE-N 7 - -METHYLTRANSFERASE"/>
    <property type="match status" value="1"/>
</dbReference>
<feature type="binding site" evidence="9">
    <location>
        <begin position="208"/>
        <end position="211"/>
    </location>
    <ligand>
        <name>substrate</name>
    </ligand>
</feature>
<feature type="binding site" evidence="9">
    <location>
        <position position="112"/>
    </location>
    <ligand>
        <name>S-adenosyl-L-methionine</name>
        <dbReference type="ChEBI" id="CHEBI:59789"/>
    </ligand>
</feature>
<comment type="caution">
    <text evidence="10">The sequence shown here is derived from an EMBL/GenBank/DDBJ whole genome shotgun (WGS) entry which is preliminary data.</text>
</comment>
<protein>
    <recommendedName>
        <fullName evidence="9">tRNA (guanine-N(7)-)-methyltransferase</fullName>
        <ecNumber evidence="9">2.1.1.33</ecNumber>
    </recommendedName>
    <alternativeName>
        <fullName evidence="9">tRNA (guanine(46)-N(7))-methyltransferase</fullName>
    </alternativeName>
    <alternativeName>
        <fullName evidence="9">tRNA(m7G46)-methyltransferase</fullName>
    </alternativeName>
</protein>
<dbReference type="FunFam" id="3.40.50.150:FF:000035">
    <property type="entry name" value="tRNA (guanine-N(7)-)-methyltransferase"/>
    <property type="match status" value="1"/>
</dbReference>
<dbReference type="InterPro" id="IPR003358">
    <property type="entry name" value="tRNA_(Gua-N-7)_MeTrfase_Trmb"/>
</dbReference>
<evidence type="ECO:0000256" key="2">
    <source>
        <dbReference type="ARBA" id="ARBA00003015"/>
    </source>
</evidence>
<evidence type="ECO:0000256" key="3">
    <source>
        <dbReference type="ARBA" id="ARBA00022603"/>
    </source>
</evidence>
<feature type="binding site" evidence="9">
    <location>
        <position position="171"/>
    </location>
    <ligand>
        <name>substrate</name>
    </ligand>
</feature>
<dbReference type="GO" id="GO:0008176">
    <property type="term" value="F:tRNA (guanine(46)-N7)-methyltransferase activity"/>
    <property type="evidence" value="ECO:0007669"/>
    <property type="project" value="UniProtKB-UniRule"/>
</dbReference>
<evidence type="ECO:0000256" key="7">
    <source>
        <dbReference type="ARBA" id="ARBA00060552"/>
    </source>
</evidence>
<keyword evidence="3 9" id="KW-0489">Methyltransferase</keyword>
<dbReference type="CDD" id="cd02440">
    <property type="entry name" value="AdoMet_MTases"/>
    <property type="match status" value="1"/>
</dbReference>
<evidence type="ECO:0000256" key="5">
    <source>
        <dbReference type="ARBA" id="ARBA00022691"/>
    </source>
</evidence>
<accession>A0AA43TJG2</accession>
<evidence type="ECO:0000256" key="4">
    <source>
        <dbReference type="ARBA" id="ARBA00022679"/>
    </source>
</evidence>
<keyword evidence="11" id="KW-1185">Reference proteome</keyword>
<comment type="catalytic activity">
    <reaction evidence="1 9">
        <text>guanosine(46) in tRNA + S-adenosyl-L-methionine = N(7)-methylguanosine(46) in tRNA + S-adenosyl-L-homocysteine</text>
        <dbReference type="Rhea" id="RHEA:42708"/>
        <dbReference type="Rhea" id="RHEA-COMP:10188"/>
        <dbReference type="Rhea" id="RHEA-COMP:10189"/>
        <dbReference type="ChEBI" id="CHEBI:57856"/>
        <dbReference type="ChEBI" id="CHEBI:59789"/>
        <dbReference type="ChEBI" id="CHEBI:74269"/>
        <dbReference type="ChEBI" id="CHEBI:74480"/>
        <dbReference type="EC" id="2.1.1.33"/>
    </reaction>
</comment>
<dbReference type="PROSITE" id="PS51625">
    <property type="entry name" value="SAM_MT_TRMB"/>
    <property type="match status" value="1"/>
</dbReference>
<proteinExistence type="inferred from homology"/>
<evidence type="ECO:0000313" key="10">
    <source>
        <dbReference type="EMBL" id="MDI1232584.1"/>
    </source>
</evidence>
<feature type="binding site" evidence="9">
    <location>
        <position position="139"/>
    </location>
    <ligand>
        <name>substrate</name>
    </ligand>
</feature>
<dbReference type="Proteomes" id="UP001160519">
    <property type="component" value="Unassembled WGS sequence"/>
</dbReference>
<feature type="binding site" evidence="9">
    <location>
        <position position="60"/>
    </location>
    <ligand>
        <name>S-adenosyl-L-methionine</name>
        <dbReference type="ChEBI" id="CHEBI:59789"/>
    </ligand>
</feature>
<dbReference type="HAMAP" id="MF_01057">
    <property type="entry name" value="tRNA_methyltr_TrmB"/>
    <property type="match status" value="1"/>
</dbReference>
<gene>
    <name evidence="9 10" type="primary">trmB</name>
    <name evidence="10" type="ORF">PSU93_15735</name>
</gene>
<dbReference type="NCBIfam" id="TIGR00091">
    <property type="entry name" value="tRNA (guanosine(46)-N7)-methyltransferase TrmB"/>
    <property type="match status" value="1"/>
</dbReference>
<evidence type="ECO:0000313" key="11">
    <source>
        <dbReference type="Proteomes" id="UP001160519"/>
    </source>
</evidence>